<dbReference type="Proteomes" id="UP000625711">
    <property type="component" value="Unassembled WGS sequence"/>
</dbReference>
<evidence type="ECO:0000313" key="2">
    <source>
        <dbReference type="EMBL" id="KAF7273251.1"/>
    </source>
</evidence>
<protein>
    <submittedName>
        <fullName evidence="2">Uncharacterized protein</fullName>
    </submittedName>
</protein>
<organism evidence="2 3">
    <name type="scientific">Rhynchophorus ferrugineus</name>
    <name type="common">Red palm weevil</name>
    <name type="synonym">Curculio ferrugineus</name>
    <dbReference type="NCBI Taxonomy" id="354439"/>
    <lineage>
        <taxon>Eukaryota</taxon>
        <taxon>Metazoa</taxon>
        <taxon>Ecdysozoa</taxon>
        <taxon>Arthropoda</taxon>
        <taxon>Hexapoda</taxon>
        <taxon>Insecta</taxon>
        <taxon>Pterygota</taxon>
        <taxon>Neoptera</taxon>
        <taxon>Endopterygota</taxon>
        <taxon>Coleoptera</taxon>
        <taxon>Polyphaga</taxon>
        <taxon>Cucujiformia</taxon>
        <taxon>Curculionidae</taxon>
        <taxon>Dryophthorinae</taxon>
        <taxon>Rhynchophorus</taxon>
    </lineage>
</organism>
<name>A0A834M628_RHYFE</name>
<dbReference type="AlphaFoldDB" id="A0A834M628"/>
<reference evidence="2" key="1">
    <citation type="submission" date="2020-08" db="EMBL/GenBank/DDBJ databases">
        <title>Genome sequencing and assembly of the red palm weevil Rhynchophorus ferrugineus.</title>
        <authorList>
            <person name="Dias G.B."/>
            <person name="Bergman C.M."/>
            <person name="Manee M."/>
        </authorList>
    </citation>
    <scope>NUCLEOTIDE SEQUENCE</scope>
    <source>
        <strain evidence="2">AA-2017</strain>
        <tissue evidence="2">Whole larva</tissue>
    </source>
</reference>
<comment type="caution">
    <text evidence="2">The sequence shown here is derived from an EMBL/GenBank/DDBJ whole genome shotgun (WGS) entry which is preliminary data.</text>
</comment>
<evidence type="ECO:0000256" key="1">
    <source>
        <dbReference type="SAM" id="MobiDB-lite"/>
    </source>
</evidence>
<proteinExistence type="predicted"/>
<dbReference type="EMBL" id="JAACXV010013519">
    <property type="protein sequence ID" value="KAF7273251.1"/>
    <property type="molecule type" value="Genomic_DNA"/>
</dbReference>
<evidence type="ECO:0000313" key="3">
    <source>
        <dbReference type="Proteomes" id="UP000625711"/>
    </source>
</evidence>
<feature type="compositionally biased region" description="Basic and acidic residues" evidence="1">
    <location>
        <begin position="1"/>
        <end position="15"/>
    </location>
</feature>
<keyword evidence="3" id="KW-1185">Reference proteome</keyword>
<sequence length="107" mass="12029">MISTDAFDKDPERAHATGSNTINNKRPEIAPDVREVPQHIPFKAVRRRVDNKTASAPSSSFIFLVASPSWTHAAATFNCPQSRSRRIHSFFISVSPLSLFSRCFSYF</sequence>
<gene>
    <name evidence="2" type="ORF">GWI33_014032</name>
</gene>
<accession>A0A834M628</accession>
<feature type="region of interest" description="Disordered" evidence="1">
    <location>
        <begin position="1"/>
        <end position="30"/>
    </location>
</feature>